<protein>
    <submittedName>
        <fullName evidence="2">Uncharacterized protein</fullName>
    </submittedName>
</protein>
<evidence type="ECO:0000313" key="3">
    <source>
        <dbReference type="Proteomes" id="UP001456524"/>
    </source>
</evidence>
<name>A0ABR1XS29_9PEZI</name>
<feature type="signal peptide" evidence="1">
    <location>
        <begin position="1"/>
        <end position="29"/>
    </location>
</feature>
<keyword evidence="3" id="KW-1185">Reference proteome</keyword>
<evidence type="ECO:0000256" key="1">
    <source>
        <dbReference type="SAM" id="SignalP"/>
    </source>
</evidence>
<reference evidence="2 3" key="1">
    <citation type="journal article" date="2022" name="G3 (Bethesda)">
        <title>Enemy or ally: a genomic approach to elucidate the lifestyle of Phyllosticta citrichinaensis.</title>
        <authorList>
            <person name="Buijs V.A."/>
            <person name="Groenewald J.Z."/>
            <person name="Haridas S."/>
            <person name="LaButti K.M."/>
            <person name="Lipzen A."/>
            <person name="Martin F.M."/>
            <person name="Barry K."/>
            <person name="Grigoriev I.V."/>
            <person name="Crous P.W."/>
            <person name="Seidl M.F."/>
        </authorList>
    </citation>
    <scope>NUCLEOTIDE SEQUENCE [LARGE SCALE GENOMIC DNA]</scope>
    <source>
        <strain evidence="2 3">CBS 129764</strain>
    </source>
</reference>
<proteinExistence type="predicted"/>
<gene>
    <name evidence="2" type="ORF">IWX90DRAFT_257728</name>
</gene>
<comment type="caution">
    <text evidence="2">The sequence shown here is derived from an EMBL/GenBank/DDBJ whole genome shotgun (WGS) entry which is preliminary data.</text>
</comment>
<feature type="chain" id="PRO_5047128473" evidence="1">
    <location>
        <begin position="30"/>
        <end position="502"/>
    </location>
</feature>
<evidence type="ECO:0000313" key="2">
    <source>
        <dbReference type="EMBL" id="KAK8164382.1"/>
    </source>
</evidence>
<dbReference type="Proteomes" id="UP001456524">
    <property type="component" value="Unassembled WGS sequence"/>
</dbReference>
<organism evidence="2 3">
    <name type="scientific">Phyllosticta citrichinensis</name>
    <dbReference type="NCBI Taxonomy" id="1130410"/>
    <lineage>
        <taxon>Eukaryota</taxon>
        <taxon>Fungi</taxon>
        <taxon>Dikarya</taxon>
        <taxon>Ascomycota</taxon>
        <taxon>Pezizomycotina</taxon>
        <taxon>Dothideomycetes</taxon>
        <taxon>Dothideomycetes incertae sedis</taxon>
        <taxon>Botryosphaeriales</taxon>
        <taxon>Phyllostictaceae</taxon>
        <taxon>Phyllosticta</taxon>
    </lineage>
</organism>
<sequence>MGSGKILAPFWCFLSLFVSFVWFSSSAHGAPQGAAPAPQSVQWHVGMNLRFYIAPDTGKTPNCAADVAGADKDAGLLPIWSNDGKIVTTKPAVSGPKASLSFRLVSGWLSDSAKFDSNSQTFIKASEPFAVGGNCWISGQGDFVEEQPCGADRLFQFYIEQKATPGNMHLMRNADVKHIKVDPSGKLIAVNDNVDANACVYSAKTGALVIAPPQDFHVPAPEITNLIGQKVPPSNQPVNEYELPGCDVETNTNLDCLIARAYNSLPKICETKPHNMQCVLHLAPAFCFDVPARRFKKDASAEVEACIRAVSLGPCVANPPGGACACGLFAGIVQFVSGGGQPGKMLMARSDEHSLERRDGGLGPLFGEPENNLSLLDQFWVGVMKSLINGVIDLVNLLKNGLVYSARSSCYSMTFKLGQDQKAVEKTREGCAEIFKPQKVHHTHLGKTLSLTKTSPFQQFLTKARLKQPVAFLPMLFKSYSLSMTWLRLLAQRNGSAGSARS</sequence>
<keyword evidence="1" id="KW-0732">Signal</keyword>
<dbReference type="EMBL" id="JBBWUH010000006">
    <property type="protein sequence ID" value="KAK8164382.1"/>
    <property type="molecule type" value="Genomic_DNA"/>
</dbReference>
<accession>A0ABR1XS29</accession>